<accession>A0A8S1A6Z9</accession>
<comment type="caution">
    <text evidence="3">The sequence shown here is derived from an EMBL/GenBank/DDBJ whole genome shotgun (WGS) entry which is preliminary data.</text>
</comment>
<dbReference type="EMBL" id="CADEBD010000226">
    <property type="protein sequence ID" value="CAB3225625.1"/>
    <property type="molecule type" value="Genomic_DNA"/>
</dbReference>
<evidence type="ECO:0000313" key="2">
    <source>
        <dbReference type="EMBL" id="CAB3225625.1"/>
    </source>
</evidence>
<dbReference type="AlphaFoldDB" id="A0A8S1A6Z9"/>
<evidence type="ECO:0000313" key="5">
    <source>
        <dbReference type="Proteomes" id="UP000494256"/>
    </source>
</evidence>
<feature type="transmembrane region" description="Helical" evidence="1">
    <location>
        <begin position="47"/>
        <end position="74"/>
    </location>
</feature>
<organism evidence="3 4">
    <name type="scientific">Arctia plantaginis</name>
    <name type="common">Wood tiger moth</name>
    <name type="synonym">Phalaena plantaginis</name>
    <dbReference type="NCBI Taxonomy" id="874455"/>
    <lineage>
        <taxon>Eukaryota</taxon>
        <taxon>Metazoa</taxon>
        <taxon>Ecdysozoa</taxon>
        <taxon>Arthropoda</taxon>
        <taxon>Hexapoda</taxon>
        <taxon>Insecta</taxon>
        <taxon>Pterygota</taxon>
        <taxon>Neoptera</taxon>
        <taxon>Endopterygota</taxon>
        <taxon>Lepidoptera</taxon>
        <taxon>Glossata</taxon>
        <taxon>Ditrysia</taxon>
        <taxon>Noctuoidea</taxon>
        <taxon>Erebidae</taxon>
        <taxon>Arctiinae</taxon>
        <taxon>Arctia</taxon>
    </lineage>
</organism>
<evidence type="ECO:0000256" key="1">
    <source>
        <dbReference type="SAM" id="Phobius"/>
    </source>
</evidence>
<sequence length="165" mass="17985">MSYDPWTVYKDRNDPSSIDYNKLSNMFQNGRSGYSVSVSTSSTTTSYFPVFLVVGLVVGCGVLFCLIVLCCICFRRKTPGRILVAPPAVTTQTTAPYLQEQTNPCYNMPPAGGAALYPMVPTSSPSTYASEQTTAQYKAEIGASGYPPAYETDRMLHVDSKPPLH</sequence>
<dbReference type="OrthoDB" id="10440362at2759"/>
<dbReference type="EMBL" id="CADEBC010000505">
    <property type="protein sequence ID" value="CAB3240344.1"/>
    <property type="molecule type" value="Genomic_DNA"/>
</dbReference>
<gene>
    <name evidence="2" type="ORF">APLA_LOCUS2347</name>
    <name evidence="3" type="ORF">APLA_LOCUS8229</name>
</gene>
<evidence type="ECO:0000313" key="4">
    <source>
        <dbReference type="Proteomes" id="UP000494106"/>
    </source>
</evidence>
<proteinExistence type="predicted"/>
<evidence type="ECO:0000313" key="3">
    <source>
        <dbReference type="EMBL" id="CAB3240344.1"/>
    </source>
</evidence>
<name>A0A8S1A6Z9_ARCPL</name>
<keyword evidence="1" id="KW-0472">Membrane</keyword>
<reference evidence="4 5" key="1">
    <citation type="submission" date="2020-04" db="EMBL/GenBank/DDBJ databases">
        <authorList>
            <person name="Wallbank WR R."/>
            <person name="Pardo Diaz C."/>
            <person name="Kozak K."/>
            <person name="Martin S."/>
            <person name="Jiggins C."/>
            <person name="Moest M."/>
            <person name="Warren A I."/>
            <person name="Byers J.R.P. K."/>
            <person name="Montejo-Kovacevich G."/>
            <person name="Yen C E."/>
        </authorList>
    </citation>
    <scope>NUCLEOTIDE SEQUENCE [LARGE SCALE GENOMIC DNA]</scope>
</reference>
<keyword evidence="1" id="KW-1133">Transmembrane helix</keyword>
<protein>
    <submittedName>
        <fullName evidence="3">Uncharacterized protein</fullName>
    </submittedName>
</protein>
<keyword evidence="4" id="KW-1185">Reference proteome</keyword>
<keyword evidence="1" id="KW-0812">Transmembrane</keyword>
<dbReference type="Proteomes" id="UP000494106">
    <property type="component" value="Unassembled WGS sequence"/>
</dbReference>
<dbReference type="Proteomes" id="UP000494256">
    <property type="component" value="Unassembled WGS sequence"/>
</dbReference>